<gene>
    <name evidence="2" type="ORF">HC176_14785</name>
</gene>
<name>A0ABX1DEJ2_9FLAO</name>
<comment type="caution">
    <text evidence="2">The sequence shown here is derived from an EMBL/GenBank/DDBJ whole genome shotgun (WGS) entry which is preliminary data.</text>
</comment>
<dbReference type="EMBL" id="JAAVJS010000028">
    <property type="protein sequence ID" value="NJX16755.1"/>
    <property type="molecule type" value="Genomic_DNA"/>
</dbReference>
<organism evidence="2 3">
    <name type="scientific">Tamlana crocina</name>
    <dbReference type="NCBI Taxonomy" id="393006"/>
    <lineage>
        <taxon>Bacteria</taxon>
        <taxon>Pseudomonadati</taxon>
        <taxon>Bacteroidota</taxon>
        <taxon>Flavobacteriia</taxon>
        <taxon>Flavobacteriales</taxon>
        <taxon>Flavobacteriaceae</taxon>
        <taxon>Tamlana</taxon>
    </lineage>
</organism>
<keyword evidence="1" id="KW-0472">Membrane</keyword>
<keyword evidence="1" id="KW-1133">Transmembrane helix</keyword>
<proteinExistence type="predicted"/>
<evidence type="ECO:0000256" key="1">
    <source>
        <dbReference type="SAM" id="Phobius"/>
    </source>
</evidence>
<feature type="transmembrane region" description="Helical" evidence="1">
    <location>
        <begin position="79"/>
        <end position="98"/>
    </location>
</feature>
<sequence>MARNKRRHSTGFGYIGFGNNQSVFNQSANKSFSALKERLNQETHYHYELHFTHKKLTKTEKEAIKNKIRTSEKLRFRKTIIAFVLMAIPVAFLIGFLIKKLSSNL</sequence>
<reference evidence="2 3" key="1">
    <citation type="submission" date="2020-03" db="EMBL/GenBank/DDBJ databases">
        <title>Tamlana sp. nov, isolated from XXX.</title>
        <authorList>
            <person name="Cao W.R."/>
        </authorList>
    </citation>
    <scope>NUCLEOTIDE SEQUENCE [LARGE SCALE GENOMIC DNA]</scope>
    <source>
        <strain evidence="2 3">HST1-43</strain>
    </source>
</reference>
<accession>A0ABX1DEJ2</accession>
<evidence type="ECO:0008006" key="4">
    <source>
        <dbReference type="Google" id="ProtNLM"/>
    </source>
</evidence>
<keyword evidence="1" id="KW-0812">Transmembrane</keyword>
<protein>
    <recommendedName>
        <fullName evidence="4">Riboflavin synthase subunit beta</fullName>
    </recommendedName>
</protein>
<keyword evidence="3" id="KW-1185">Reference proteome</keyword>
<evidence type="ECO:0000313" key="3">
    <source>
        <dbReference type="Proteomes" id="UP000760545"/>
    </source>
</evidence>
<dbReference type="RefSeq" id="WP_167919651.1">
    <property type="nucleotide sequence ID" value="NZ_JAAVJS010000028.1"/>
</dbReference>
<evidence type="ECO:0000313" key="2">
    <source>
        <dbReference type="EMBL" id="NJX16755.1"/>
    </source>
</evidence>
<dbReference type="Proteomes" id="UP000760545">
    <property type="component" value="Unassembled WGS sequence"/>
</dbReference>